<dbReference type="Pfam" id="PF16321">
    <property type="entry name" value="Ribosom_S30AE_C"/>
    <property type="match status" value="1"/>
</dbReference>
<dbReference type="InterPro" id="IPR038416">
    <property type="entry name" value="Ribosom_S30AE_C_sf"/>
</dbReference>
<gene>
    <name evidence="3" type="ORF">DH2020_047776</name>
</gene>
<reference evidence="3 4" key="1">
    <citation type="journal article" date="2021" name="Comput. Struct. Biotechnol. J.">
        <title>De novo genome assembly of the potent medicinal plant Rehmannia glutinosa using nanopore technology.</title>
        <authorList>
            <person name="Ma L."/>
            <person name="Dong C."/>
            <person name="Song C."/>
            <person name="Wang X."/>
            <person name="Zheng X."/>
            <person name="Niu Y."/>
            <person name="Chen S."/>
            <person name="Feng W."/>
        </authorList>
    </citation>
    <scope>NUCLEOTIDE SEQUENCE [LARGE SCALE GENOMIC DNA]</scope>
    <source>
        <strain evidence="3">DH-2019</strain>
    </source>
</reference>
<sequence length="322" mass="36123">MSLDKASELAIKTELKKKMATQYAALSMQKSFNHQYHISFSTSSSSGLQSMVRISKTRQPFSFSSLNSSFMGLCLKSHEMGFVENGSKKSSGVRMSWDGPLTSVKLILQGKNLQLSPTVKSYVEQKLGRAVQKHSHLVREVDVRLYVRGGELGKGPKLRRCQVTLFTKKHGVIRAEEYAGSLYGSIDMASSITQRKLRKIKEKDSDHGRHMKGFYRLKVRQPGALKIAVDVEEVPNEGDGQEDIMAKIVRTKYFDTPPLTVAEAIEQLENVDHDFYGFRNEETGEVNIVYKRKAGGYGLIIPNENGELRNWKSAVLNASARN</sequence>
<keyword evidence="4" id="KW-1185">Reference proteome</keyword>
<dbReference type="HAMAP" id="MF_00839">
    <property type="entry name" value="HPF"/>
    <property type="match status" value="1"/>
</dbReference>
<dbReference type="NCBIfam" id="TIGR00741">
    <property type="entry name" value="yfiA"/>
    <property type="match status" value="1"/>
</dbReference>
<dbReference type="PANTHER" id="PTHR33231:SF1">
    <property type="entry name" value="30S RIBOSOMAL PROTEIN"/>
    <property type="match status" value="1"/>
</dbReference>
<dbReference type="InterPro" id="IPR032528">
    <property type="entry name" value="Ribosom_S30AE_C"/>
</dbReference>
<dbReference type="Gene3D" id="3.30.160.100">
    <property type="entry name" value="Ribosome hibernation promotion factor-like"/>
    <property type="match status" value="1"/>
</dbReference>
<dbReference type="Gene3D" id="3.30.505.50">
    <property type="entry name" value="Sigma 54 modulation/S30EA ribosomal protein, C-terminal domain"/>
    <property type="match status" value="1"/>
</dbReference>
<protein>
    <recommendedName>
        <fullName evidence="2">Sigma 54 modulation/S30EA ribosomal protein C-terminal domain-containing protein</fullName>
    </recommendedName>
</protein>
<accession>A0ABR0U7L5</accession>
<dbReference type="SUPFAM" id="SSF69754">
    <property type="entry name" value="Ribosome binding protein Y (YfiA homologue)"/>
    <property type="match status" value="1"/>
</dbReference>
<dbReference type="EMBL" id="JABTTQ020003339">
    <property type="protein sequence ID" value="KAK6118509.1"/>
    <property type="molecule type" value="Genomic_DNA"/>
</dbReference>
<comment type="caution">
    <text evidence="3">The sequence shown here is derived from an EMBL/GenBank/DDBJ whole genome shotgun (WGS) entry which is preliminary data.</text>
</comment>
<dbReference type="InterPro" id="IPR050574">
    <property type="entry name" value="HPF/YfiA_ribosome-assoc"/>
</dbReference>
<dbReference type="CDD" id="cd00552">
    <property type="entry name" value="RaiA"/>
    <property type="match status" value="1"/>
</dbReference>
<dbReference type="InterPro" id="IPR036567">
    <property type="entry name" value="RHF-like"/>
</dbReference>
<name>A0ABR0U7L5_REHGL</name>
<dbReference type="Proteomes" id="UP001318860">
    <property type="component" value="Unassembled WGS sequence"/>
</dbReference>
<proteinExistence type="inferred from homology"/>
<evidence type="ECO:0000259" key="2">
    <source>
        <dbReference type="Pfam" id="PF16321"/>
    </source>
</evidence>
<evidence type="ECO:0000256" key="1">
    <source>
        <dbReference type="ARBA" id="ARBA00022845"/>
    </source>
</evidence>
<dbReference type="Pfam" id="PF02482">
    <property type="entry name" value="Ribosomal_S30AE"/>
    <property type="match status" value="1"/>
</dbReference>
<feature type="domain" description="Sigma 54 modulation/S30EA ribosomal protein C-terminal" evidence="2">
    <location>
        <begin position="247"/>
        <end position="299"/>
    </location>
</feature>
<dbReference type="PANTHER" id="PTHR33231">
    <property type="entry name" value="30S RIBOSOMAL PROTEIN"/>
    <property type="match status" value="1"/>
</dbReference>
<dbReference type="InterPro" id="IPR034694">
    <property type="entry name" value="HPF_long/plastid"/>
</dbReference>
<keyword evidence="1" id="KW-0810">Translation regulation</keyword>
<evidence type="ECO:0000313" key="4">
    <source>
        <dbReference type="Proteomes" id="UP001318860"/>
    </source>
</evidence>
<evidence type="ECO:0000313" key="3">
    <source>
        <dbReference type="EMBL" id="KAK6118509.1"/>
    </source>
</evidence>
<dbReference type="InterPro" id="IPR003489">
    <property type="entry name" value="RHF/RaiA"/>
</dbReference>
<organism evidence="3 4">
    <name type="scientific">Rehmannia glutinosa</name>
    <name type="common">Chinese foxglove</name>
    <dbReference type="NCBI Taxonomy" id="99300"/>
    <lineage>
        <taxon>Eukaryota</taxon>
        <taxon>Viridiplantae</taxon>
        <taxon>Streptophyta</taxon>
        <taxon>Embryophyta</taxon>
        <taxon>Tracheophyta</taxon>
        <taxon>Spermatophyta</taxon>
        <taxon>Magnoliopsida</taxon>
        <taxon>eudicotyledons</taxon>
        <taxon>Gunneridae</taxon>
        <taxon>Pentapetalae</taxon>
        <taxon>asterids</taxon>
        <taxon>lamiids</taxon>
        <taxon>Lamiales</taxon>
        <taxon>Orobanchaceae</taxon>
        <taxon>Rehmannieae</taxon>
        <taxon>Rehmannia</taxon>
    </lineage>
</organism>